<reference evidence="1 2" key="1">
    <citation type="submission" date="2018-01" db="EMBL/GenBank/DDBJ databases">
        <title>Complete genome sequencing of Sporolactobacillus terrae DLG3.</title>
        <authorList>
            <person name="Nam Y.-D."/>
            <person name="Kang J."/>
            <person name="Chung W.-H."/>
        </authorList>
    </citation>
    <scope>NUCLEOTIDE SEQUENCE [LARGE SCALE GENOMIC DNA]</scope>
    <source>
        <strain evidence="1 2">DLG3</strain>
    </source>
</reference>
<dbReference type="Proteomes" id="UP000285882">
    <property type="component" value="Chromosome"/>
</dbReference>
<protein>
    <submittedName>
        <fullName evidence="1">Uncharacterized protein</fullName>
    </submittedName>
</protein>
<accession>A0ABX5QAT1</accession>
<dbReference type="EMBL" id="CP025688">
    <property type="protein sequence ID" value="QAA23724.1"/>
    <property type="molecule type" value="Genomic_DNA"/>
</dbReference>
<evidence type="ECO:0000313" key="1">
    <source>
        <dbReference type="EMBL" id="QAA23724.1"/>
    </source>
</evidence>
<proteinExistence type="predicted"/>
<keyword evidence="2" id="KW-1185">Reference proteome</keyword>
<evidence type="ECO:0000313" key="2">
    <source>
        <dbReference type="Proteomes" id="UP000285882"/>
    </source>
</evidence>
<gene>
    <name evidence="1" type="ORF">C0674_14620</name>
</gene>
<organism evidence="1 2">
    <name type="scientific">Sporolactobacillus terrae</name>
    <dbReference type="NCBI Taxonomy" id="269673"/>
    <lineage>
        <taxon>Bacteria</taxon>
        <taxon>Bacillati</taxon>
        <taxon>Bacillota</taxon>
        <taxon>Bacilli</taxon>
        <taxon>Bacillales</taxon>
        <taxon>Sporolactobacillaceae</taxon>
        <taxon>Sporolactobacillus</taxon>
    </lineage>
</organism>
<name>A0ABX5QAT1_9BACL</name>
<sequence>MITRMKSAQKNMCTTRYSPSICTALMPHMYTQERPLSYPKQFWNINKGIIDTKEKKSEIRMHELLRDVASGETDCYNQIRNMKL</sequence>